<dbReference type="AlphaFoldDB" id="A0A1B6LVH1"/>
<feature type="coiled-coil region" evidence="1">
    <location>
        <begin position="22"/>
        <end position="88"/>
    </location>
</feature>
<gene>
    <name evidence="2" type="ORF">g.13233</name>
</gene>
<keyword evidence="1" id="KW-0175">Coiled coil</keyword>
<sequence>MFSDITMDSSVFAEIDRQMSCLQQAQTITKSLKEKCNKLESEKNEALERCAELETKIERMSKEQCTNCNVLQNKLSEEKKKTKVLKKEETAKLLKTIAKTLADLEDGNTDQMTNAHQLFTQLVGGNLESIPKVERRGKKRVNLIEENYCEN</sequence>
<evidence type="ECO:0000313" key="2">
    <source>
        <dbReference type="EMBL" id="JAT27658.1"/>
    </source>
</evidence>
<organism evidence="2">
    <name type="scientific">Graphocephala atropunctata</name>
    <dbReference type="NCBI Taxonomy" id="36148"/>
    <lineage>
        <taxon>Eukaryota</taxon>
        <taxon>Metazoa</taxon>
        <taxon>Ecdysozoa</taxon>
        <taxon>Arthropoda</taxon>
        <taxon>Hexapoda</taxon>
        <taxon>Insecta</taxon>
        <taxon>Pterygota</taxon>
        <taxon>Neoptera</taxon>
        <taxon>Paraneoptera</taxon>
        <taxon>Hemiptera</taxon>
        <taxon>Auchenorrhyncha</taxon>
        <taxon>Membracoidea</taxon>
        <taxon>Cicadellidae</taxon>
        <taxon>Cicadellinae</taxon>
        <taxon>Cicadellini</taxon>
        <taxon>Graphocephala</taxon>
    </lineage>
</organism>
<accession>A0A1B6LVH1</accession>
<proteinExistence type="predicted"/>
<name>A0A1B6LVH1_9HEMI</name>
<feature type="non-terminal residue" evidence="2">
    <location>
        <position position="151"/>
    </location>
</feature>
<evidence type="ECO:0000256" key="1">
    <source>
        <dbReference type="SAM" id="Coils"/>
    </source>
</evidence>
<reference evidence="2" key="1">
    <citation type="submission" date="2015-11" db="EMBL/GenBank/DDBJ databases">
        <title>De novo transcriptome assembly of four potential Pierce s Disease insect vectors from Arizona vineyards.</title>
        <authorList>
            <person name="Tassone E.E."/>
        </authorList>
    </citation>
    <scope>NUCLEOTIDE SEQUENCE</scope>
</reference>
<dbReference type="EMBL" id="GEBQ01012319">
    <property type="protein sequence ID" value="JAT27658.1"/>
    <property type="molecule type" value="Transcribed_RNA"/>
</dbReference>
<protein>
    <submittedName>
        <fullName evidence="2">Uncharacterized protein</fullName>
    </submittedName>
</protein>